<keyword evidence="2" id="KW-1185">Reference proteome</keyword>
<dbReference type="Proteomes" id="UP000076798">
    <property type="component" value="Unassembled WGS sequence"/>
</dbReference>
<evidence type="ECO:0000313" key="2">
    <source>
        <dbReference type="Proteomes" id="UP000076798"/>
    </source>
</evidence>
<organism evidence="1 2">
    <name type="scientific">Sistotremastrum suecicum HHB10207 ss-3</name>
    <dbReference type="NCBI Taxonomy" id="1314776"/>
    <lineage>
        <taxon>Eukaryota</taxon>
        <taxon>Fungi</taxon>
        <taxon>Dikarya</taxon>
        <taxon>Basidiomycota</taxon>
        <taxon>Agaricomycotina</taxon>
        <taxon>Agaricomycetes</taxon>
        <taxon>Sistotremastrales</taxon>
        <taxon>Sistotremastraceae</taxon>
        <taxon>Sistotremastrum</taxon>
    </lineage>
</organism>
<dbReference type="OrthoDB" id="2553626at2759"/>
<reference evidence="1 2" key="1">
    <citation type="journal article" date="2016" name="Mol. Biol. Evol.">
        <title>Comparative Genomics of Early-Diverging Mushroom-Forming Fungi Provides Insights into the Origins of Lignocellulose Decay Capabilities.</title>
        <authorList>
            <person name="Nagy L.G."/>
            <person name="Riley R."/>
            <person name="Tritt A."/>
            <person name="Adam C."/>
            <person name="Daum C."/>
            <person name="Floudas D."/>
            <person name="Sun H."/>
            <person name="Yadav J.S."/>
            <person name="Pangilinan J."/>
            <person name="Larsson K.H."/>
            <person name="Matsuura K."/>
            <person name="Barry K."/>
            <person name="Labutti K."/>
            <person name="Kuo R."/>
            <person name="Ohm R.A."/>
            <person name="Bhattacharya S.S."/>
            <person name="Shirouzu T."/>
            <person name="Yoshinaga Y."/>
            <person name="Martin F.M."/>
            <person name="Grigoriev I.V."/>
            <person name="Hibbett D.S."/>
        </authorList>
    </citation>
    <scope>NUCLEOTIDE SEQUENCE [LARGE SCALE GENOMIC DNA]</scope>
    <source>
        <strain evidence="1 2">HHB10207 ss-3</strain>
    </source>
</reference>
<protein>
    <submittedName>
        <fullName evidence="1">Uncharacterized protein</fullName>
    </submittedName>
</protein>
<gene>
    <name evidence="1" type="ORF">SISSUDRAFT_1037320</name>
</gene>
<accession>A0A165YB19</accession>
<evidence type="ECO:0000313" key="1">
    <source>
        <dbReference type="EMBL" id="KZT33054.1"/>
    </source>
</evidence>
<name>A0A165YB19_9AGAM</name>
<proteinExistence type="predicted"/>
<dbReference type="AlphaFoldDB" id="A0A165YB19"/>
<dbReference type="EMBL" id="KV428271">
    <property type="protein sequence ID" value="KZT33054.1"/>
    <property type="molecule type" value="Genomic_DNA"/>
</dbReference>
<sequence>MSSPLTANRPIVLHHSALSTVEFSTFMPELYDIYGLALPEPHRIFGSIDTDFIHKNKILNHNELRGWLKGRLRQELRSSDLQTVFDIVEASAELEDGIVSGQVLAIFRLISHCLSPNTTMIEKNLVWVPSPRTFLFLPPLEFLARAFHPLTFRTLVPPSPVGTIMSFPAAPSVLPWDQRGILAGRLGLSFRALPVWAL</sequence>